<comment type="caution">
    <text evidence="2">The sequence shown here is derived from an EMBL/GenBank/DDBJ whole genome shotgun (WGS) entry which is preliminary data.</text>
</comment>
<reference evidence="2 3" key="1">
    <citation type="submission" date="2021-10" db="EMBL/GenBank/DDBJ databases">
        <title>Streptomyces gossypii sp. nov., isolated from soil collected from cotton field.</title>
        <authorList>
            <person name="Ge X."/>
            <person name="Chen X."/>
            <person name="Liu W."/>
        </authorList>
    </citation>
    <scope>NUCLEOTIDE SEQUENCE [LARGE SCALE GENOMIC DNA]</scope>
    <source>
        <strain evidence="2 3">N2-109</strain>
    </source>
</reference>
<name>A0ABT2JT81_9ACTN</name>
<evidence type="ECO:0000313" key="2">
    <source>
        <dbReference type="EMBL" id="MCT2591103.1"/>
    </source>
</evidence>
<evidence type="ECO:0000256" key="1">
    <source>
        <dbReference type="SAM" id="MobiDB-lite"/>
    </source>
</evidence>
<dbReference type="Proteomes" id="UP001156389">
    <property type="component" value="Unassembled WGS sequence"/>
</dbReference>
<evidence type="ECO:0000313" key="3">
    <source>
        <dbReference type="Proteomes" id="UP001156389"/>
    </source>
</evidence>
<feature type="compositionally biased region" description="Basic and acidic residues" evidence="1">
    <location>
        <begin position="248"/>
        <end position="260"/>
    </location>
</feature>
<gene>
    <name evidence="2" type="ORF">LHJ74_14495</name>
</gene>
<feature type="region of interest" description="Disordered" evidence="1">
    <location>
        <begin position="125"/>
        <end position="274"/>
    </location>
</feature>
<proteinExistence type="predicted"/>
<organism evidence="2 3">
    <name type="scientific">Streptomyces gossypii</name>
    <dbReference type="NCBI Taxonomy" id="2883101"/>
    <lineage>
        <taxon>Bacteria</taxon>
        <taxon>Bacillati</taxon>
        <taxon>Actinomycetota</taxon>
        <taxon>Actinomycetes</taxon>
        <taxon>Kitasatosporales</taxon>
        <taxon>Streptomycetaceae</taxon>
        <taxon>Streptomyces</taxon>
    </lineage>
</organism>
<dbReference type="RefSeq" id="WP_260218427.1">
    <property type="nucleotide sequence ID" value="NZ_JAJAGO010000006.1"/>
</dbReference>
<dbReference type="EMBL" id="JAJAGO010000006">
    <property type="protein sequence ID" value="MCT2591103.1"/>
    <property type="molecule type" value="Genomic_DNA"/>
</dbReference>
<keyword evidence="3" id="KW-1185">Reference proteome</keyword>
<sequence length="274" mass="29800">MSTEEQQRSGSVPHAFRNALFWRWTREMPRPLADGFLKVLQALGAGANGSGKLKFRDGKPIRIKDIAAAAIVDEKDCRRYLDAAIAAGLVSIEGERKRGKAALYVLVLDPTPDWAAAVAALDASKRKRAERKPPPWQAEKNGGRSPELEDAENGGPPPELPASPEEEERGTAPRMGSGDRPPFGSGDRPPNNPGIAKELPHDAAEVVAQPQVDPDPGPQNDHSDHEQDHHDDDAPPAAQPLTFTRCATCHERMVPRPGRDRHTHCHPAAERKTA</sequence>
<protein>
    <submittedName>
        <fullName evidence="2">Uncharacterized protein</fullName>
    </submittedName>
</protein>
<accession>A0ABT2JT81</accession>
<feature type="compositionally biased region" description="Basic and acidic residues" evidence="1">
    <location>
        <begin position="221"/>
        <end position="233"/>
    </location>
</feature>